<accession>A0AAJ6VUB9</accession>
<sequence>MSSKEEQEMKCRFALEVYLSRNLVTPSYRARSSRHEECSNRHYQRCMKLIHHLSESNMQQATIDDLNKMCRKWQQTVACIDHHQARCFTEQQSRLFNQVLATPRQYLSKLCGNPDLQREYLKFAQCDKDITNNDRKCGLVFKKVLNISHDQPPKEATDQTSVERVLIKNCCTFHEYLQCKKQFLTQDCGENANQFFETHIKRISAPFAEEQCGAFVHRCSSTGCSLLGSTPVLVLAISLLHFNRSC</sequence>
<dbReference type="PANTHER" id="PTHR33964:SF1">
    <property type="entry name" value="RE45066P"/>
    <property type="match status" value="1"/>
</dbReference>
<reference evidence="2" key="1">
    <citation type="submission" date="2025-08" db="UniProtKB">
        <authorList>
            <consortium name="RefSeq"/>
        </authorList>
    </citation>
    <scope>IDENTIFICATION</scope>
</reference>
<dbReference type="KEGG" id="goe:100898871"/>
<dbReference type="Proteomes" id="UP000694867">
    <property type="component" value="Unplaced"/>
</dbReference>
<evidence type="ECO:0000313" key="1">
    <source>
        <dbReference type="Proteomes" id="UP000694867"/>
    </source>
</evidence>
<evidence type="ECO:0000313" key="2">
    <source>
        <dbReference type="RefSeq" id="XP_003737573.2"/>
    </source>
</evidence>
<proteinExistence type="predicted"/>
<dbReference type="PANTHER" id="PTHR33964">
    <property type="entry name" value="RE45066P-RELATED"/>
    <property type="match status" value="1"/>
</dbReference>
<dbReference type="RefSeq" id="XP_003737573.2">
    <property type="nucleotide sequence ID" value="XM_003737525.2"/>
</dbReference>
<organism evidence="1 2">
    <name type="scientific">Galendromus occidentalis</name>
    <name type="common">western predatory mite</name>
    <dbReference type="NCBI Taxonomy" id="34638"/>
    <lineage>
        <taxon>Eukaryota</taxon>
        <taxon>Metazoa</taxon>
        <taxon>Ecdysozoa</taxon>
        <taxon>Arthropoda</taxon>
        <taxon>Chelicerata</taxon>
        <taxon>Arachnida</taxon>
        <taxon>Acari</taxon>
        <taxon>Parasitiformes</taxon>
        <taxon>Mesostigmata</taxon>
        <taxon>Gamasina</taxon>
        <taxon>Phytoseioidea</taxon>
        <taxon>Phytoseiidae</taxon>
        <taxon>Typhlodrominae</taxon>
        <taxon>Galendromus</taxon>
    </lineage>
</organism>
<gene>
    <name evidence="2" type="primary">LOC100898871</name>
</gene>
<dbReference type="GeneID" id="100898871"/>
<protein>
    <submittedName>
        <fullName evidence="2">Uncharacterized protein LOC100898871</fullName>
    </submittedName>
</protein>
<dbReference type="AlphaFoldDB" id="A0AAJ6VUB9"/>
<keyword evidence="1" id="KW-1185">Reference proteome</keyword>
<name>A0AAJ6VUB9_9ACAR</name>